<dbReference type="AlphaFoldDB" id="A0A2K1IMV4"/>
<organism evidence="1">
    <name type="scientific">Physcomitrium patens</name>
    <name type="common">Spreading-leaved earth moss</name>
    <name type="synonym">Physcomitrella patens</name>
    <dbReference type="NCBI Taxonomy" id="3218"/>
    <lineage>
        <taxon>Eukaryota</taxon>
        <taxon>Viridiplantae</taxon>
        <taxon>Streptophyta</taxon>
        <taxon>Embryophyta</taxon>
        <taxon>Bryophyta</taxon>
        <taxon>Bryophytina</taxon>
        <taxon>Bryopsida</taxon>
        <taxon>Funariidae</taxon>
        <taxon>Funariales</taxon>
        <taxon>Funariaceae</taxon>
        <taxon>Physcomitrium</taxon>
    </lineage>
</organism>
<evidence type="ECO:0000313" key="2">
    <source>
        <dbReference type="EnsemblPlants" id="PAC:32903427.CDS.1"/>
    </source>
</evidence>
<sequence length="72" mass="8169">MLLVCAIPKGSKGEIGTRVLPFSLSRCAALEFHVPRLKAYFSKQVIRAVLILNLKAKQLCLKVQSGWRMERR</sequence>
<dbReference type="Proteomes" id="UP000006727">
    <property type="component" value="Chromosome 22"/>
</dbReference>
<dbReference type="Gramene" id="Pp3c22_9152V3.1">
    <property type="protein sequence ID" value="PAC:32903427.CDS.1"/>
    <property type="gene ID" value="Pp3c22_9152"/>
</dbReference>
<dbReference type="EnsemblPlants" id="Pp3c22_9152V3.1">
    <property type="protein sequence ID" value="PAC:32903427.CDS.1"/>
    <property type="gene ID" value="Pp3c22_9152"/>
</dbReference>
<protein>
    <submittedName>
        <fullName evidence="1 2">Uncharacterized protein</fullName>
    </submittedName>
</protein>
<name>A0A2K1IMV4_PHYPA</name>
<reference evidence="2" key="3">
    <citation type="submission" date="2020-12" db="UniProtKB">
        <authorList>
            <consortium name="EnsemblPlants"/>
        </authorList>
    </citation>
    <scope>IDENTIFICATION</scope>
</reference>
<accession>A0A2K1IMV4</accession>
<evidence type="ECO:0000313" key="1">
    <source>
        <dbReference type="EMBL" id="PNR30609.1"/>
    </source>
</evidence>
<gene>
    <name evidence="1" type="ORF">PHYPA_026925</name>
</gene>
<dbReference type="EMBL" id="ABEU02000022">
    <property type="protein sequence ID" value="PNR30609.1"/>
    <property type="molecule type" value="Genomic_DNA"/>
</dbReference>
<reference evidence="1 3" key="1">
    <citation type="journal article" date="2008" name="Science">
        <title>The Physcomitrella genome reveals evolutionary insights into the conquest of land by plants.</title>
        <authorList>
            <person name="Rensing S."/>
            <person name="Lang D."/>
            <person name="Zimmer A."/>
            <person name="Terry A."/>
            <person name="Salamov A."/>
            <person name="Shapiro H."/>
            <person name="Nishiyama T."/>
            <person name="Perroud P.-F."/>
            <person name="Lindquist E."/>
            <person name="Kamisugi Y."/>
            <person name="Tanahashi T."/>
            <person name="Sakakibara K."/>
            <person name="Fujita T."/>
            <person name="Oishi K."/>
            <person name="Shin-I T."/>
            <person name="Kuroki Y."/>
            <person name="Toyoda A."/>
            <person name="Suzuki Y."/>
            <person name="Hashimoto A."/>
            <person name="Yamaguchi K."/>
            <person name="Sugano A."/>
            <person name="Kohara Y."/>
            <person name="Fujiyama A."/>
            <person name="Anterola A."/>
            <person name="Aoki S."/>
            <person name="Ashton N."/>
            <person name="Barbazuk W.B."/>
            <person name="Barker E."/>
            <person name="Bennetzen J."/>
            <person name="Bezanilla M."/>
            <person name="Blankenship R."/>
            <person name="Cho S.H."/>
            <person name="Dutcher S."/>
            <person name="Estelle M."/>
            <person name="Fawcett J.A."/>
            <person name="Gundlach H."/>
            <person name="Hanada K."/>
            <person name="Heyl A."/>
            <person name="Hicks K.A."/>
            <person name="Hugh J."/>
            <person name="Lohr M."/>
            <person name="Mayer K."/>
            <person name="Melkozernov A."/>
            <person name="Murata T."/>
            <person name="Nelson D."/>
            <person name="Pils B."/>
            <person name="Prigge M."/>
            <person name="Reiss B."/>
            <person name="Renner T."/>
            <person name="Rombauts S."/>
            <person name="Rushton P."/>
            <person name="Sanderfoot A."/>
            <person name="Schween G."/>
            <person name="Shiu S.-H."/>
            <person name="Stueber K."/>
            <person name="Theodoulou F.L."/>
            <person name="Tu H."/>
            <person name="Van de Peer Y."/>
            <person name="Verrier P.J."/>
            <person name="Waters E."/>
            <person name="Wood A."/>
            <person name="Yang L."/>
            <person name="Cove D."/>
            <person name="Cuming A."/>
            <person name="Hasebe M."/>
            <person name="Lucas S."/>
            <person name="Mishler D.B."/>
            <person name="Reski R."/>
            <person name="Grigoriev I."/>
            <person name="Quatrano R.S."/>
            <person name="Boore J.L."/>
        </authorList>
    </citation>
    <scope>NUCLEOTIDE SEQUENCE [LARGE SCALE GENOMIC DNA]</scope>
    <source>
        <strain evidence="2 3">cv. Gransden 2004</strain>
    </source>
</reference>
<evidence type="ECO:0000313" key="3">
    <source>
        <dbReference type="Proteomes" id="UP000006727"/>
    </source>
</evidence>
<dbReference type="InParanoid" id="A0A2K1IMV4"/>
<keyword evidence="3" id="KW-1185">Reference proteome</keyword>
<reference evidence="1 3" key="2">
    <citation type="journal article" date="2018" name="Plant J.">
        <title>The Physcomitrella patens chromosome-scale assembly reveals moss genome structure and evolution.</title>
        <authorList>
            <person name="Lang D."/>
            <person name="Ullrich K.K."/>
            <person name="Murat F."/>
            <person name="Fuchs J."/>
            <person name="Jenkins J."/>
            <person name="Haas F.B."/>
            <person name="Piednoel M."/>
            <person name="Gundlach H."/>
            <person name="Van Bel M."/>
            <person name="Meyberg R."/>
            <person name="Vives C."/>
            <person name="Morata J."/>
            <person name="Symeonidi A."/>
            <person name="Hiss M."/>
            <person name="Muchero W."/>
            <person name="Kamisugi Y."/>
            <person name="Saleh O."/>
            <person name="Blanc G."/>
            <person name="Decker E.L."/>
            <person name="van Gessel N."/>
            <person name="Grimwood J."/>
            <person name="Hayes R.D."/>
            <person name="Graham S.W."/>
            <person name="Gunter L.E."/>
            <person name="McDaniel S.F."/>
            <person name="Hoernstein S.N.W."/>
            <person name="Larsson A."/>
            <person name="Li F.W."/>
            <person name="Perroud P.F."/>
            <person name="Phillips J."/>
            <person name="Ranjan P."/>
            <person name="Rokshar D.S."/>
            <person name="Rothfels C.J."/>
            <person name="Schneider L."/>
            <person name="Shu S."/>
            <person name="Stevenson D.W."/>
            <person name="Thummler F."/>
            <person name="Tillich M."/>
            <person name="Villarreal Aguilar J.C."/>
            <person name="Widiez T."/>
            <person name="Wong G.K."/>
            <person name="Wymore A."/>
            <person name="Zhang Y."/>
            <person name="Zimmer A.D."/>
            <person name="Quatrano R.S."/>
            <person name="Mayer K.F.X."/>
            <person name="Goodstein D."/>
            <person name="Casacuberta J.M."/>
            <person name="Vandepoele K."/>
            <person name="Reski R."/>
            <person name="Cuming A.C."/>
            <person name="Tuskan G.A."/>
            <person name="Maumus F."/>
            <person name="Salse J."/>
            <person name="Schmutz J."/>
            <person name="Rensing S.A."/>
        </authorList>
    </citation>
    <scope>NUCLEOTIDE SEQUENCE [LARGE SCALE GENOMIC DNA]</scope>
    <source>
        <strain evidence="2 3">cv. Gransden 2004</strain>
    </source>
</reference>
<proteinExistence type="predicted"/>